<evidence type="ECO:0000313" key="1">
    <source>
        <dbReference type="EMBL" id="OWZ08569.1"/>
    </source>
</evidence>
<organism evidence="1 2">
    <name type="scientific">Phytophthora megakarya</name>
    <dbReference type="NCBI Taxonomy" id="4795"/>
    <lineage>
        <taxon>Eukaryota</taxon>
        <taxon>Sar</taxon>
        <taxon>Stramenopiles</taxon>
        <taxon>Oomycota</taxon>
        <taxon>Peronosporomycetes</taxon>
        <taxon>Peronosporales</taxon>
        <taxon>Peronosporaceae</taxon>
        <taxon>Phytophthora</taxon>
    </lineage>
</organism>
<reference evidence="2" key="1">
    <citation type="submission" date="2017-03" db="EMBL/GenBank/DDBJ databases">
        <title>Phytopthora megakarya and P. palmivora, two closely related causual agents of cacao black pod achieved similar genome size and gene model numbers by different mechanisms.</title>
        <authorList>
            <person name="Ali S."/>
            <person name="Shao J."/>
            <person name="Larry D.J."/>
            <person name="Kronmiller B."/>
            <person name="Shen D."/>
            <person name="Strem M.D."/>
            <person name="Melnick R.L."/>
            <person name="Guiltinan M.J."/>
            <person name="Tyler B.M."/>
            <person name="Meinhardt L.W."/>
            <person name="Bailey B.A."/>
        </authorList>
    </citation>
    <scope>NUCLEOTIDE SEQUENCE [LARGE SCALE GENOMIC DNA]</scope>
    <source>
        <strain evidence="2">zdho120</strain>
    </source>
</reference>
<evidence type="ECO:0008006" key="3">
    <source>
        <dbReference type="Google" id="ProtNLM"/>
    </source>
</evidence>
<sequence>MNVHGLFGWGMWMCLKREFSPFLNLWPLPRSIVIMEVEGQVDLNHNWCGCSGGFAFRVCIHILYAIKSCDHLNSHGCEVLVEAQKRERSRRQLAEQHWRESF</sequence>
<dbReference type="Proteomes" id="UP000198211">
    <property type="component" value="Unassembled WGS sequence"/>
</dbReference>
<dbReference type="AlphaFoldDB" id="A0A225VUA2"/>
<keyword evidence="2" id="KW-1185">Reference proteome</keyword>
<comment type="caution">
    <text evidence="1">The sequence shown here is derived from an EMBL/GenBank/DDBJ whole genome shotgun (WGS) entry which is preliminary data.</text>
</comment>
<name>A0A225VUA2_9STRA</name>
<dbReference type="EMBL" id="NBNE01003105">
    <property type="protein sequence ID" value="OWZ08569.1"/>
    <property type="molecule type" value="Genomic_DNA"/>
</dbReference>
<accession>A0A225VUA2</accession>
<gene>
    <name evidence="1" type="ORF">PHMEG_00018861</name>
</gene>
<protein>
    <recommendedName>
        <fullName evidence="3">SWIM-type domain-containing protein</fullName>
    </recommendedName>
</protein>
<proteinExistence type="predicted"/>
<evidence type="ECO:0000313" key="2">
    <source>
        <dbReference type="Proteomes" id="UP000198211"/>
    </source>
</evidence>